<dbReference type="AlphaFoldDB" id="A0A4Q0A2Q0"/>
<dbReference type="PANTHER" id="PTHR13887:SF41">
    <property type="entry name" value="THIOREDOXIN SUPERFAMILY PROTEIN"/>
    <property type="match status" value="1"/>
</dbReference>
<sequence>MAPIEVLVEFVFDFICPWSYICKRRLDRAIRICTSFHPDIKITVKYRPFFLDNTLPGGARIDTKQRFINQMGSLEAHQFMDKIFQAAREEGLNISLDVPGGTTMIHHAILIKAAEWGRGDEFIETVFRYFFTEKRDICDMITASEMIQVAGLVREEVKKVGFDLELKPVVKAMVDENYDMGVTGTPFFIFNETFALAGAHPIDKFMYILEGLIEHARAKSPPN</sequence>
<dbReference type="SUPFAM" id="SSF52833">
    <property type="entry name" value="Thioredoxin-like"/>
    <property type="match status" value="1"/>
</dbReference>
<dbReference type="GO" id="GO:0016491">
    <property type="term" value="F:oxidoreductase activity"/>
    <property type="evidence" value="ECO:0007669"/>
    <property type="project" value="InterPro"/>
</dbReference>
<dbReference type="OrthoDB" id="1930760at2759"/>
<dbReference type="PANTHER" id="PTHR13887">
    <property type="entry name" value="GLUTATHIONE S-TRANSFERASE KAPPA"/>
    <property type="match status" value="1"/>
</dbReference>
<keyword evidence="3" id="KW-1185">Reference proteome</keyword>
<organism evidence="2 3">
    <name type="scientific">Dimargaris cristalligena</name>
    <dbReference type="NCBI Taxonomy" id="215637"/>
    <lineage>
        <taxon>Eukaryota</taxon>
        <taxon>Fungi</taxon>
        <taxon>Fungi incertae sedis</taxon>
        <taxon>Zoopagomycota</taxon>
        <taxon>Kickxellomycotina</taxon>
        <taxon>Dimargaritomycetes</taxon>
        <taxon>Dimargaritales</taxon>
        <taxon>Dimargaritaceae</taxon>
        <taxon>Dimargaris</taxon>
    </lineage>
</organism>
<evidence type="ECO:0000259" key="1">
    <source>
        <dbReference type="Pfam" id="PF01323"/>
    </source>
</evidence>
<gene>
    <name evidence="2" type="ORF">BJ085DRAFT_39088</name>
</gene>
<accession>A0A4Q0A2Q0</accession>
<dbReference type="InterPro" id="IPR036249">
    <property type="entry name" value="Thioredoxin-like_sf"/>
</dbReference>
<dbReference type="InterPro" id="IPR001853">
    <property type="entry name" value="DSBA-like_thioredoxin_dom"/>
</dbReference>
<evidence type="ECO:0000313" key="2">
    <source>
        <dbReference type="EMBL" id="RKP39642.1"/>
    </source>
</evidence>
<proteinExistence type="predicted"/>
<name>A0A4Q0A2Q0_9FUNG</name>
<reference evidence="3" key="1">
    <citation type="journal article" date="2018" name="Nat. Microbiol.">
        <title>Leveraging single-cell genomics to expand the fungal tree of life.</title>
        <authorList>
            <person name="Ahrendt S.R."/>
            <person name="Quandt C.A."/>
            <person name="Ciobanu D."/>
            <person name="Clum A."/>
            <person name="Salamov A."/>
            <person name="Andreopoulos B."/>
            <person name="Cheng J.F."/>
            <person name="Woyke T."/>
            <person name="Pelin A."/>
            <person name="Henrissat B."/>
            <person name="Reynolds N.K."/>
            <person name="Benny G.L."/>
            <person name="Smith M.E."/>
            <person name="James T.Y."/>
            <person name="Grigoriev I.V."/>
        </authorList>
    </citation>
    <scope>NUCLEOTIDE SEQUENCE [LARGE SCALE GENOMIC DNA]</scope>
    <source>
        <strain evidence="3">RSA 468</strain>
    </source>
</reference>
<dbReference type="STRING" id="215637.A0A4Q0A2Q0"/>
<dbReference type="Proteomes" id="UP000268162">
    <property type="component" value="Unassembled WGS sequence"/>
</dbReference>
<dbReference type="EMBL" id="ML002255">
    <property type="protein sequence ID" value="RKP39642.1"/>
    <property type="molecule type" value="Genomic_DNA"/>
</dbReference>
<dbReference type="Gene3D" id="3.40.30.10">
    <property type="entry name" value="Glutaredoxin"/>
    <property type="match status" value="1"/>
</dbReference>
<evidence type="ECO:0000313" key="3">
    <source>
        <dbReference type="Proteomes" id="UP000268162"/>
    </source>
</evidence>
<dbReference type="Pfam" id="PF01323">
    <property type="entry name" value="DSBA"/>
    <property type="match status" value="1"/>
</dbReference>
<feature type="domain" description="DSBA-like thioredoxin" evidence="1">
    <location>
        <begin position="8"/>
        <end position="209"/>
    </location>
</feature>
<protein>
    <submittedName>
        <fullName evidence="2">Thioredoxin-like protein</fullName>
    </submittedName>
</protein>